<comment type="similarity">
    <text evidence="2">Belongs to the kiwellin family.</text>
</comment>
<dbReference type="AlphaFoldDB" id="A0A8T2U7X8"/>
<dbReference type="Proteomes" id="UP000825935">
    <property type="component" value="Chromosome 9"/>
</dbReference>
<keyword evidence="3" id="KW-0964">Secreted</keyword>
<organism evidence="5 6">
    <name type="scientific">Ceratopteris richardii</name>
    <name type="common">Triangle waterfern</name>
    <dbReference type="NCBI Taxonomy" id="49495"/>
    <lineage>
        <taxon>Eukaryota</taxon>
        <taxon>Viridiplantae</taxon>
        <taxon>Streptophyta</taxon>
        <taxon>Embryophyta</taxon>
        <taxon>Tracheophyta</taxon>
        <taxon>Polypodiopsida</taxon>
        <taxon>Polypodiidae</taxon>
        <taxon>Polypodiales</taxon>
        <taxon>Pteridineae</taxon>
        <taxon>Pteridaceae</taxon>
        <taxon>Parkerioideae</taxon>
        <taxon>Ceratopteris</taxon>
    </lineage>
</organism>
<protein>
    <submittedName>
        <fullName evidence="5">Uncharacterized protein</fullName>
    </submittedName>
</protein>
<evidence type="ECO:0000313" key="5">
    <source>
        <dbReference type="EMBL" id="KAH7429695.1"/>
    </source>
</evidence>
<comment type="subcellular location">
    <subcellularLocation>
        <location evidence="1">Secreted</location>
    </subcellularLocation>
</comment>
<dbReference type="SUPFAM" id="SSF50685">
    <property type="entry name" value="Barwin-like endoglucanases"/>
    <property type="match status" value="1"/>
</dbReference>
<name>A0A8T2U7X8_CERRI</name>
<sequence>MLWWSHSSAQQSCGGSCSTLDDCAGQIICINGQCNEDPQVGTHICSGGGESCPATSGNSDSCFSSNGCQTSSCSPHVTSTTPAILTLNNFSQCGDLGGPSECDGHYQDNSERVVALSTGWYNGGSHCGDTTAQVVDECDIQNGCDVERAGQPSCADNIVDGSMAVLQDLGRQITEVVGVRVVFV</sequence>
<dbReference type="OrthoDB" id="406505at2759"/>
<dbReference type="PANTHER" id="PTHR33191">
    <property type="entry name" value="RIPENING-RELATED PROTEIN 2-RELATED"/>
    <property type="match status" value="1"/>
</dbReference>
<dbReference type="GO" id="GO:0005576">
    <property type="term" value="C:extracellular region"/>
    <property type="evidence" value="ECO:0007669"/>
    <property type="project" value="UniProtKB-SubCell"/>
</dbReference>
<comment type="caution">
    <text evidence="5">The sequence shown here is derived from an EMBL/GenBank/DDBJ whole genome shotgun (WGS) entry which is preliminary data.</text>
</comment>
<evidence type="ECO:0000256" key="4">
    <source>
        <dbReference type="ARBA" id="ARBA00022729"/>
    </source>
</evidence>
<evidence type="ECO:0000256" key="1">
    <source>
        <dbReference type="ARBA" id="ARBA00004613"/>
    </source>
</evidence>
<gene>
    <name evidence="5" type="ORF">KP509_09G061900</name>
</gene>
<proteinExistence type="inferred from homology"/>
<dbReference type="InterPro" id="IPR036908">
    <property type="entry name" value="RlpA-like_sf"/>
</dbReference>
<dbReference type="OMA" id="CDEAHAY"/>
<dbReference type="EMBL" id="CM035414">
    <property type="protein sequence ID" value="KAH7429695.1"/>
    <property type="molecule type" value="Genomic_DNA"/>
</dbReference>
<dbReference type="Pfam" id="PF24300">
    <property type="entry name" value="KWL1"/>
    <property type="match status" value="1"/>
</dbReference>
<dbReference type="InterPro" id="IPR039271">
    <property type="entry name" value="Kiwellin-like"/>
</dbReference>
<evidence type="ECO:0000256" key="2">
    <source>
        <dbReference type="ARBA" id="ARBA00005592"/>
    </source>
</evidence>
<dbReference type="PANTHER" id="PTHR33191:SF9">
    <property type="entry name" value="RIPENING-RELATED PROTEIN 2-RELATED"/>
    <property type="match status" value="1"/>
</dbReference>
<evidence type="ECO:0000313" key="6">
    <source>
        <dbReference type="Proteomes" id="UP000825935"/>
    </source>
</evidence>
<evidence type="ECO:0000256" key="3">
    <source>
        <dbReference type="ARBA" id="ARBA00022525"/>
    </source>
</evidence>
<reference evidence="5" key="1">
    <citation type="submission" date="2021-08" db="EMBL/GenBank/DDBJ databases">
        <title>WGS assembly of Ceratopteris richardii.</title>
        <authorList>
            <person name="Marchant D.B."/>
            <person name="Chen G."/>
            <person name="Jenkins J."/>
            <person name="Shu S."/>
            <person name="Leebens-Mack J."/>
            <person name="Grimwood J."/>
            <person name="Schmutz J."/>
            <person name="Soltis P."/>
            <person name="Soltis D."/>
            <person name="Chen Z.-H."/>
        </authorList>
    </citation>
    <scope>NUCLEOTIDE SEQUENCE</scope>
    <source>
        <strain evidence="5">Whitten #5841</strain>
        <tissue evidence="5">Leaf</tissue>
    </source>
</reference>
<accession>A0A8T2U7X8</accession>
<keyword evidence="4" id="KW-0732">Signal</keyword>
<keyword evidence="6" id="KW-1185">Reference proteome</keyword>